<dbReference type="PROSITE" id="PS50173">
    <property type="entry name" value="UMUC"/>
    <property type="match status" value="1"/>
</dbReference>
<evidence type="ECO:0000256" key="5">
    <source>
        <dbReference type="ARBA" id="ARBA00022771"/>
    </source>
</evidence>
<dbReference type="Proteomes" id="UP001378960">
    <property type="component" value="Unassembled WGS sequence"/>
</dbReference>
<comment type="caution">
    <text evidence="12">The sequence shown here is derived from an EMBL/GenBank/DDBJ whole genome shotgun (WGS) entry which is preliminary data.</text>
</comment>
<evidence type="ECO:0000256" key="4">
    <source>
        <dbReference type="ARBA" id="ARBA00022763"/>
    </source>
</evidence>
<dbReference type="Pfam" id="PF00817">
    <property type="entry name" value="IMS"/>
    <property type="match status" value="1"/>
</dbReference>
<keyword evidence="5" id="KW-0863">Zinc-finger</keyword>
<dbReference type="GO" id="GO:0003684">
    <property type="term" value="F:damaged DNA binding"/>
    <property type="evidence" value="ECO:0007669"/>
    <property type="project" value="InterPro"/>
</dbReference>
<dbReference type="AlphaFoldDB" id="A0AAV5QZI1"/>
<evidence type="ECO:0000259" key="11">
    <source>
        <dbReference type="PROSITE" id="PS51907"/>
    </source>
</evidence>
<evidence type="ECO:0000256" key="9">
    <source>
        <dbReference type="SAM" id="MobiDB-lite"/>
    </source>
</evidence>
<keyword evidence="12" id="KW-0548">Nucleotidyltransferase</keyword>
<dbReference type="GO" id="GO:0070987">
    <property type="term" value="P:error-free translesion synthesis"/>
    <property type="evidence" value="ECO:0007669"/>
    <property type="project" value="UniProtKB-ARBA"/>
</dbReference>
<gene>
    <name evidence="12" type="ORF">DAPK24_009380</name>
</gene>
<feature type="region of interest" description="Disordered" evidence="9">
    <location>
        <begin position="607"/>
        <end position="630"/>
    </location>
</feature>
<proteinExistence type="predicted"/>
<feature type="compositionally biased region" description="Basic residues" evidence="9">
    <location>
        <begin position="609"/>
        <end position="622"/>
    </location>
</feature>
<dbReference type="PIRSF" id="PIRSF036603">
    <property type="entry name" value="DPol_eta"/>
    <property type="match status" value="1"/>
</dbReference>
<dbReference type="InterPro" id="IPR041298">
    <property type="entry name" value="UBZ3"/>
</dbReference>
<dbReference type="InterPro" id="IPR001126">
    <property type="entry name" value="UmuC"/>
</dbReference>
<evidence type="ECO:0000313" key="12">
    <source>
        <dbReference type="EMBL" id="GMM44363.1"/>
    </source>
</evidence>
<feature type="domain" description="UmuC" evidence="10">
    <location>
        <begin position="34"/>
        <end position="305"/>
    </location>
</feature>
<feature type="compositionally biased region" description="Polar residues" evidence="9">
    <location>
        <begin position="540"/>
        <end position="551"/>
    </location>
</feature>
<dbReference type="GO" id="GO:0006281">
    <property type="term" value="P:DNA repair"/>
    <property type="evidence" value="ECO:0007669"/>
    <property type="project" value="UniProtKB-KW"/>
</dbReference>
<dbReference type="GO" id="GO:0005634">
    <property type="term" value="C:nucleus"/>
    <property type="evidence" value="ECO:0007669"/>
    <property type="project" value="UniProtKB-SubCell"/>
</dbReference>
<sequence length="630" mass="71587">MVTVRFRDHSNFTYKDLLDLNDRDKSYASPLSVICHIDLNAFFAQCEQLRLGLAESDPVVCVQWNALIAVSYAARDYGITRMDRLEQAKLKCPHLIPAHTAVFKKGEPLWKYVDYVPSPINHKVSLDPYRREGKKVLNIFRENCDLVEKASVDESFMDLGRLIFAKIIELFPSLLDGMKDRTDELPKLDSIPESIDYKGFIINKSDELEPEPAIIGDSEEKNNIEFLVEDWDDLVTLIGSMICFDLRKKVEKILGYKTSGGIGRAKTIAKLASGFKKPDQQTIIRNDAIPNFLKHFKLSDFWSFGGKTGNYISEQLGEMSISSISKNYKTPIELAKLLDNNIELANKIFKIVRGELHDPITEKEQIKTMGANKNFRGKSVCNTNDLLPWINVFIGELILRIQDLDEENNTTLRPVKLTLGATSTTGVRHSKQCTISQPPKDYNQLRELFHTLSRDLLRNLEKLWGDAPMYPIVNASLTSSTFVDLTSFNTLDDLMSTVQKRKLDPTDVERNIPSSPPPLPIPKKKKYTIDSFLTEKKTSSDQSSTLNNSDENPPLEETSSDITDTKCPDCDEFIPSEEFQTHKDFHLAMALETKLNKEFEESYGEKLLKKGRSSAKTSKKFSKNQTKLPF</sequence>
<evidence type="ECO:0000256" key="2">
    <source>
        <dbReference type="ARBA" id="ARBA00022679"/>
    </source>
</evidence>
<dbReference type="PROSITE" id="PS51907">
    <property type="entry name" value="ZF_UBZ3"/>
    <property type="match status" value="1"/>
</dbReference>
<dbReference type="SUPFAM" id="SSF56672">
    <property type="entry name" value="DNA/RNA polymerases"/>
    <property type="match status" value="1"/>
</dbReference>
<dbReference type="GO" id="GO:0003887">
    <property type="term" value="F:DNA-directed DNA polymerase activity"/>
    <property type="evidence" value="ECO:0007669"/>
    <property type="project" value="UniProtKB-KW"/>
</dbReference>
<dbReference type="EMBL" id="BTGB01000001">
    <property type="protein sequence ID" value="GMM44363.1"/>
    <property type="molecule type" value="Genomic_DNA"/>
</dbReference>
<keyword evidence="2" id="KW-0808">Transferase</keyword>
<dbReference type="FunFam" id="3.40.1170.60:FF:000008">
    <property type="entry name" value="DNA polymerase eta subunit"/>
    <property type="match status" value="1"/>
</dbReference>
<dbReference type="PANTHER" id="PTHR45873">
    <property type="entry name" value="DNA POLYMERASE ETA"/>
    <property type="match status" value="1"/>
</dbReference>
<feature type="region of interest" description="Disordered" evidence="9">
    <location>
        <begin position="505"/>
        <end position="571"/>
    </location>
</feature>
<name>A0AAV5QZI1_PICKL</name>
<accession>A0AAV5QZI1</accession>
<evidence type="ECO:0000313" key="13">
    <source>
        <dbReference type="Proteomes" id="UP001378960"/>
    </source>
</evidence>
<dbReference type="InterPro" id="IPR052230">
    <property type="entry name" value="DNA_polymerase_eta"/>
</dbReference>
<dbReference type="InterPro" id="IPR036775">
    <property type="entry name" value="DNA_pol_Y-fam_lit_finger_sf"/>
</dbReference>
<dbReference type="SUPFAM" id="SSF100879">
    <property type="entry name" value="Lesion bypass DNA polymerase (Y-family), little finger domain"/>
    <property type="match status" value="1"/>
</dbReference>
<dbReference type="Gene3D" id="3.30.1490.100">
    <property type="entry name" value="DNA polymerase, Y-family, little finger domain"/>
    <property type="match status" value="1"/>
</dbReference>
<dbReference type="GO" id="GO:0009314">
    <property type="term" value="P:response to radiation"/>
    <property type="evidence" value="ECO:0007669"/>
    <property type="project" value="TreeGrafter"/>
</dbReference>
<keyword evidence="4" id="KW-0227">DNA damage</keyword>
<evidence type="ECO:0000256" key="7">
    <source>
        <dbReference type="ARBA" id="ARBA00023204"/>
    </source>
</evidence>
<keyword evidence="8" id="KW-0539">Nucleus</keyword>
<protein>
    <submittedName>
        <fullName evidence="12">DNA-directed DNA polymerase eta</fullName>
    </submittedName>
</protein>
<dbReference type="PANTHER" id="PTHR45873:SF1">
    <property type="entry name" value="DNA POLYMERASE ETA"/>
    <property type="match status" value="1"/>
</dbReference>
<evidence type="ECO:0000256" key="1">
    <source>
        <dbReference type="ARBA" id="ARBA00004123"/>
    </source>
</evidence>
<dbReference type="Gene3D" id="3.40.1170.60">
    <property type="match status" value="1"/>
</dbReference>
<keyword evidence="6" id="KW-0862">Zinc</keyword>
<dbReference type="Gene3D" id="3.30.70.270">
    <property type="match status" value="1"/>
</dbReference>
<dbReference type="InterPro" id="IPR043128">
    <property type="entry name" value="Rev_trsase/Diguanyl_cyclase"/>
</dbReference>
<feature type="domain" description="UBZ3-type" evidence="11">
    <location>
        <begin position="560"/>
        <end position="594"/>
    </location>
</feature>
<keyword evidence="12" id="KW-0239">DNA-directed DNA polymerase</keyword>
<comment type="subcellular location">
    <subcellularLocation>
        <location evidence="1">Nucleus</location>
    </subcellularLocation>
</comment>
<evidence type="ECO:0000256" key="8">
    <source>
        <dbReference type="ARBA" id="ARBA00023242"/>
    </source>
</evidence>
<dbReference type="GO" id="GO:0035861">
    <property type="term" value="C:site of double-strand break"/>
    <property type="evidence" value="ECO:0007669"/>
    <property type="project" value="TreeGrafter"/>
</dbReference>
<dbReference type="Pfam" id="PF18439">
    <property type="entry name" value="zf_UBZ"/>
    <property type="match status" value="1"/>
</dbReference>
<evidence type="ECO:0000259" key="10">
    <source>
        <dbReference type="PROSITE" id="PS50173"/>
    </source>
</evidence>
<keyword evidence="7" id="KW-0234">DNA repair</keyword>
<keyword evidence="3" id="KW-0479">Metal-binding</keyword>
<evidence type="ECO:0000256" key="6">
    <source>
        <dbReference type="ARBA" id="ARBA00022833"/>
    </source>
</evidence>
<dbReference type="InterPro" id="IPR043502">
    <property type="entry name" value="DNA/RNA_pol_sf"/>
</dbReference>
<dbReference type="GO" id="GO:0007064">
    <property type="term" value="P:mitotic sister chromatid cohesion"/>
    <property type="evidence" value="ECO:0007669"/>
    <property type="project" value="UniProtKB-ARBA"/>
</dbReference>
<keyword evidence="13" id="KW-1185">Reference proteome</keyword>
<reference evidence="12 13" key="1">
    <citation type="journal article" date="2023" name="Elife">
        <title>Identification of key yeast species and microbe-microbe interactions impacting larval growth of Drosophila in the wild.</title>
        <authorList>
            <person name="Mure A."/>
            <person name="Sugiura Y."/>
            <person name="Maeda R."/>
            <person name="Honda K."/>
            <person name="Sakurai N."/>
            <person name="Takahashi Y."/>
            <person name="Watada M."/>
            <person name="Katoh T."/>
            <person name="Gotoh A."/>
            <person name="Gotoh Y."/>
            <person name="Taniguchi I."/>
            <person name="Nakamura K."/>
            <person name="Hayashi T."/>
            <person name="Katayama T."/>
            <person name="Uemura T."/>
            <person name="Hattori Y."/>
        </authorList>
    </citation>
    <scope>NUCLEOTIDE SEQUENCE [LARGE SCALE GENOMIC DNA]</scope>
    <source>
        <strain evidence="12 13">PK-24</strain>
    </source>
</reference>
<organism evidence="12 13">
    <name type="scientific">Pichia kluyveri</name>
    <name type="common">Yeast</name>
    <dbReference type="NCBI Taxonomy" id="36015"/>
    <lineage>
        <taxon>Eukaryota</taxon>
        <taxon>Fungi</taxon>
        <taxon>Dikarya</taxon>
        <taxon>Ascomycota</taxon>
        <taxon>Saccharomycotina</taxon>
        <taxon>Pichiomycetes</taxon>
        <taxon>Pichiales</taxon>
        <taxon>Pichiaceae</taxon>
        <taxon>Pichia</taxon>
    </lineage>
</organism>
<dbReference type="GO" id="GO:0008270">
    <property type="term" value="F:zinc ion binding"/>
    <property type="evidence" value="ECO:0007669"/>
    <property type="project" value="UniProtKB-KW"/>
</dbReference>
<dbReference type="GO" id="GO:0005657">
    <property type="term" value="C:replication fork"/>
    <property type="evidence" value="ECO:0007669"/>
    <property type="project" value="UniProtKB-ARBA"/>
</dbReference>
<dbReference type="GO" id="GO:0042276">
    <property type="term" value="P:error-prone translesion synthesis"/>
    <property type="evidence" value="ECO:0007669"/>
    <property type="project" value="TreeGrafter"/>
</dbReference>
<evidence type="ECO:0000256" key="3">
    <source>
        <dbReference type="ARBA" id="ARBA00022723"/>
    </source>
</evidence>